<dbReference type="SMART" id="SM00829">
    <property type="entry name" value="PKS_ER"/>
    <property type="match status" value="1"/>
</dbReference>
<evidence type="ECO:0000313" key="7">
    <source>
        <dbReference type="EMBL" id="PVH91650.1"/>
    </source>
</evidence>
<dbReference type="InterPro" id="IPR011032">
    <property type="entry name" value="GroES-like_sf"/>
</dbReference>
<comment type="subunit">
    <text evidence="2">Monomer.</text>
</comment>
<feature type="domain" description="Enoyl reductase (ER)" evidence="6">
    <location>
        <begin position="14"/>
        <end position="353"/>
    </location>
</feature>
<evidence type="ECO:0000256" key="3">
    <source>
        <dbReference type="ARBA" id="ARBA00022741"/>
    </source>
</evidence>
<dbReference type="GO" id="GO:0000166">
    <property type="term" value="F:nucleotide binding"/>
    <property type="evidence" value="ECO:0007669"/>
    <property type="project" value="UniProtKB-KW"/>
</dbReference>
<dbReference type="SUPFAM" id="SSF51735">
    <property type="entry name" value="NAD(P)-binding Rossmann-fold domains"/>
    <property type="match status" value="1"/>
</dbReference>
<evidence type="ECO:0000259" key="6">
    <source>
        <dbReference type="SMART" id="SM00829"/>
    </source>
</evidence>
<evidence type="ECO:0000256" key="5">
    <source>
        <dbReference type="ARBA" id="ARBA00023002"/>
    </source>
</evidence>
<dbReference type="AlphaFoldDB" id="A0A2V1D0T5"/>
<dbReference type="InterPro" id="IPR013149">
    <property type="entry name" value="ADH-like_C"/>
</dbReference>
<keyword evidence="3" id="KW-0547">Nucleotide-binding</keyword>
<dbReference type="PANTHER" id="PTHR45348">
    <property type="entry name" value="HYPOTHETICAL OXIDOREDUCTASE (EUROFUNG)"/>
    <property type="match status" value="1"/>
</dbReference>
<dbReference type="GO" id="GO:0016651">
    <property type="term" value="F:oxidoreductase activity, acting on NAD(P)H"/>
    <property type="evidence" value="ECO:0007669"/>
    <property type="project" value="InterPro"/>
</dbReference>
<keyword evidence="4" id="KW-0521">NADP</keyword>
<dbReference type="Gene3D" id="3.40.50.720">
    <property type="entry name" value="NAD(P)-binding Rossmann-like Domain"/>
    <property type="match status" value="1"/>
</dbReference>
<dbReference type="Pfam" id="PF08240">
    <property type="entry name" value="ADH_N"/>
    <property type="match status" value="1"/>
</dbReference>
<evidence type="ECO:0000313" key="8">
    <source>
        <dbReference type="Proteomes" id="UP000244855"/>
    </source>
</evidence>
<proteinExistence type="inferred from homology"/>
<comment type="similarity">
    <text evidence="1">Belongs to the zinc-containing alcohol dehydrogenase family.</text>
</comment>
<dbReference type="Proteomes" id="UP000244855">
    <property type="component" value="Unassembled WGS sequence"/>
</dbReference>
<dbReference type="InterPro" id="IPR036291">
    <property type="entry name" value="NAD(P)-bd_dom_sf"/>
</dbReference>
<evidence type="ECO:0000256" key="4">
    <source>
        <dbReference type="ARBA" id="ARBA00022857"/>
    </source>
</evidence>
<accession>A0A2V1D0T5</accession>
<evidence type="ECO:0000256" key="2">
    <source>
        <dbReference type="ARBA" id="ARBA00011245"/>
    </source>
</evidence>
<organism evidence="7 8">
    <name type="scientific">Periconia macrospinosa</name>
    <dbReference type="NCBI Taxonomy" id="97972"/>
    <lineage>
        <taxon>Eukaryota</taxon>
        <taxon>Fungi</taxon>
        <taxon>Dikarya</taxon>
        <taxon>Ascomycota</taxon>
        <taxon>Pezizomycotina</taxon>
        <taxon>Dothideomycetes</taxon>
        <taxon>Pleosporomycetidae</taxon>
        <taxon>Pleosporales</taxon>
        <taxon>Massarineae</taxon>
        <taxon>Periconiaceae</taxon>
        <taxon>Periconia</taxon>
    </lineage>
</organism>
<keyword evidence="5" id="KW-0560">Oxidoreductase</keyword>
<name>A0A2V1D0T5_9PLEO</name>
<dbReference type="InterPro" id="IPR047122">
    <property type="entry name" value="Trans-enoyl_RdTase-like"/>
</dbReference>
<dbReference type="OrthoDB" id="48317at2759"/>
<sequence>MSIVELPSTQRAIRTNADGQPIVDTKAPMPILENNMVLVKTKAVGLNLFDYKVPHQFPIPGLSIGCDFAGTIVAVGSAVRRPFSIGDRIFGGIHGANPAEPTSGAFAEYLVADADFIFSMPETMAWETAAAMSGIGIGTVGLALFYYLRPPGTLHQPAQNPAVVLVNGGATSAGTMALQLLKLAGLSPVATCSPKNFDMVKSYGAIQVFDYKDPNCAADIRRATKNSLKYILDPIASRQASELCYSAMGRLGGTYISLEISDLEKPRSTIKTDWVLGMSLLGKEVRMGSTFQRDANSKHRDFGIEYYKQIQVIIEKGKLRAHPPKVMHGGLQGILDEGLEVLRLGKVSGEKLVYFL</sequence>
<dbReference type="EMBL" id="KZ805808">
    <property type="protein sequence ID" value="PVH91650.1"/>
    <property type="molecule type" value="Genomic_DNA"/>
</dbReference>
<dbReference type="PANTHER" id="PTHR45348:SF1">
    <property type="entry name" value="TRANS-ENOYL REDUCTASE STHE"/>
    <property type="match status" value="1"/>
</dbReference>
<dbReference type="Gene3D" id="3.90.180.10">
    <property type="entry name" value="Medium-chain alcohol dehydrogenases, catalytic domain"/>
    <property type="match status" value="1"/>
</dbReference>
<reference evidence="7 8" key="1">
    <citation type="journal article" date="2018" name="Sci. Rep.">
        <title>Comparative genomics provides insights into the lifestyle and reveals functional heterogeneity of dark septate endophytic fungi.</title>
        <authorList>
            <person name="Knapp D.G."/>
            <person name="Nemeth J.B."/>
            <person name="Barry K."/>
            <person name="Hainaut M."/>
            <person name="Henrissat B."/>
            <person name="Johnson J."/>
            <person name="Kuo A."/>
            <person name="Lim J.H.P."/>
            <person name="Lipzen A."/>
            <person name="Nolan M."/>
            <person name="Ohm R.A."/>
            <person name="Tamas L."/>
            <person name="Grigoriev I.V."/>
            <person name="Spatafora J.W."/>
            <person name="Nagy L.G."/>
            <person name="Kovacs G.M."/>
        </authorList>
    </citation>
    <scope>NUCLEOTIDE SEQUENCE [LARGE SCALE GENOMIC DNA]</scope>
    <source>
        <strain evidence="7 8">DSE2036</strain>
    </source>
</reference>
<dbReference type="CDD" id="cd08249">
    <property type="entry name" value="enoyl_reductase_like"/>
    <property type="match status" value="1"/>
</dbReference>
<dbReference type="Pfam" id="PF00107">
    <property type="entry name" value="ADH_zinc_N"/>
    <property type="match status" value="1"/>
</dbReference>
<dbReference type="SUPFAM" id="SSF50129">
    <property type="entry name" value="GroES-like"/>
    <property type="match status" value="1"/>
</dbReference>
<dbReference type="InterPro" id="IPR020843">
    <property type="entry name" value="ER"/>
</dbReference>
<dbReference type="STRING" id="97972.A0A2V1D0T5"/>
<protein>
    <submittedName>
        <fullName evidence="7">GroES-like protein</fullName>
    </submittedName>
</protein>
<evidence type="ECO:0000256" key="1">
    <source>
        <dbReference type="ARBA" id="ARBA00008072"/>
    </source>
</evidence>
<keyword evidence="8" id="KW-1185">Reference proteome</keyword>
<gene>
    <name evidence="7" type="ORF">DM02DRAFT_545383</name>
</gene>
<dbReference type="InterPro" id="IPR013154">
    <property type="entry name" value="ADH-like_N"/>
</dbReference>